<proteinExistence type="predicted"/>
<keyword evidence="3 6" id="KW-0812">Transmembrane</keyword>
<protein>
    <submittedName>
        <fullName evidence="7">Phosphate-starvation-inducible PsiE family protein</fullName>
    </submittedName>
</protein>
<dbReference type="RefSeq" id="WP_010558950.1">
    <property type="nucleotide sequence ID" value="NZ_CP023399.1"/>
</dbReference>
<accession>A0ABU8EV82</accession>
<evidence type="ECO:0000313" key="8">
    <source>
        <dbReference type="Proteomes" id="UP001382455"/>
    </source>
</evidence>
<keyword evidence="4 6" id="KW-1133">Transmembrane helix</keyword>
<dbReference type="EMBL" id="JBAWKS010000002">
    <property type="protein sequence ID" value="MEI4550848.1"/>
    <property type="molecule type" value="Genomic_DNA"/>
</dbReference>
<organism evidence="7 8">
    <name type="scientific">Pseudoalteromonas spongiae</name>
    <dbReference type="NCBI Taxonomy" id="298657"/>
    <lineage>
        <taxon>Bacteria</taxon>
        <taxon>Pseudomonadati</taxon>
        <taxon>Pseudomonadota</taxon>
        <taxon>Gammaproteobacteria</taxon>
        <taxon>Alteromonadales</taxon>
        <taxon>Pseudoalteromonadaceae</taxon>
        <taxon>Pseudoalteromonas</taxon>
    </lineage>
</organism>
<reference evidence="7 8" key="1">
    <citation type="submission" date="2023-12" db="EMBL/GenBank/DDBJ databases">
        <title>Friends and Foes: Symbiotic and Algicidal bacterial influence on Karenia brevis blooms.</title>
        <authorList>
            <person name="Fei C."/>
            <person name="Mohamed A.R."/>
            <person name="Booker A."/>
            <person name="Arshad M."/>
            <person name="Klass S."/>
            <person name="Ahn S."/>
            <person name="Gilbert P.M."/>
            <person name="Heil C.A."/>
            <person name="Martinez J.M."/>
            <person name="Amin S.A."/>
        </authorList>
    </citation>
    <scope>NUCLEOTIDE SEQUENCE [LARGE SCALE GENOMIC DNA]</scope>
    <source>
        <strain evidence="7 8">CE15</strain>
    </source>
</reference>
<evidence type="ECO:0000256" key="4">
    <source>
        <dbReference type="ARBA" id="ARBA00022989"/>
    </source>
</evidence>
<keyword evidence="5 6" id="KW-0472">Membrane</keyword>
<name>A0ABU8EV82_9GAMM</name>
<feature type="transmembrane region" description="Helical" evidence="6">
    <location>
        <begin position="27"/>
        <end position="52"/>
    </location>
</feature>
<comment type="subcellular location">
    <subcellularLocation>
        <location evidence="1">Cell membrane</location>
        <topology evidence="1">Multi-pass membrane protein</topology>
    </subcellularLocation>
</comment>
<dbReference type="Proteomes" id="UP001382455">
    <property type="component" value="Unassembled WGS sequence"/>
</dbReference>
<evidence type="ECO:0000256" key="1">
    <source>
        <dbReference type="ARBA" id="ARBA00004651"/>
    </source>
</evidence>
<evidence type="ECO:0000313" key="7">
    <source>
        <dbReference type="EMBL" id="MEI4550848.1"/>
    </source>
</evidence>
<sequence length="155" mass="17459">MEKHDSGFDEASYDDKAIRFSHTVIRFCVKILAILMTLLIIWGVLDVVYVMYMKLSSPPYFLLSISDILAVFSAFLAVLIAIEIFINIVMYLRDDVIHVNLVIATALMAIARKVIVLDFTKLAPEYIWSTAGLVLALGVTYWLIAVKDKKKASLL</sequence>
<dbReference type="Pfam" id="PF06146">
    <property type="entry name" value="PsiE"/>
    <property type="match status" value="1"/>
</dbReference>
<keyword evidence="2" id="KW-1003">Cell membrane</keyword>
<keyword evidence="8" id="KW-1185">Reference proteome</keyword>
<evidence type="ECO:0000256" key="2">
    <source>
        <dbReference type="ARBA" id="ARBA00022475"/>
    </source>
</evidence>
<gene>
    <name evidence="7" type="ORF">WAE96_14350</name>
</gene>
<feature type="transmembrane region" description="Helical" evidence="6">
    <location>
        <begin position="99"/>
        <end position="120"/>
    </location>
</feature>
<evidence type="ECO:0000256" key="5">
    <source>
        <dbReference type="ARBA" id="ARBA00023136"/>
    </source>
</evidence>
<feature type="transmembrane region" description="Helical" evidence="6">
    <location>
        <begin position="126"/>
        <end position="146"/>
    </location>
</feature>
<evidence type="ECO:0000256" key="3">
    <source>
        <dbReference type="ARBA" id="ARBA00022692"/>
    </source>
</evidence>
<evidence type="ECO:0000256" key="6">
    <source>
        <dbReference type="SAM" id="Phobius"/>
    </source>
</evidence>
<feature type="transmembrane region" description="Helical" evidence="6">
    <location>
        <begin position="68"/>
        <end position="92"/>
    </location>
</feature>
<dbReference type="InterPro" id="IPR020948">
    <property type="entry name" value="P_starv_induced_PsiE-like"/>
</dbReference>
<comment type="caution">
    <text evidence="7">The sequence shown here is derived from an EMBL/GenBank/DDBJ whole genome shotgun (WGS) entry which is preliminary data.</text>
</comment>